<accession>A0ABQ4WFL2</accession>
<dbReference type="EMBL" id="BQNB010008601">
    <property type="protein sequence ID" value="GJS51660.1"/>
    <property type="molecule type" value="Genomic_DNA"/>
</dbReference>
<keyword evidence="2" id="KW-1185">Reference proteome</keyword>
<comment type="caution">
    <text evidence="1">The sequence shown here is derived from an EMBL/GenBank/DDBJ whole genome shotgun (WGS) entry which is preliminary data.</text>
</comment>
<dbReference type="Proteomes" id="UP001151760">
    <property type="component" value="Unassembled WGS sequence"/>
</dbReference>
<name>A0ABQ4WFL2_9ASTR</name>
<evidence type="ECO:0000313" key="1">
    <source>
        <dbReference type="EMBL" id="GJS51660.1"/>
    </source>
</evidence>
<reference evidence="1" key="2">
    <citation type="submission" date="2022-01" db="EMBL/GenBank/DDBJ databases">
        <authorList>
            <person name="Yamashiro T."/>
            <person name="Shiraishi A."/>
            <person name="Satake H."/>
            <person name="Nakayama K."/>
        </authorList>
    </citation>
    <scope>NUCLEOTIDE SEQUENCE</scope>
</reference>
<organism evidence="1 2">
    <name type="scientific">Tanacetum coccineum</name>
    <dbReference type="NCBI Taxonomy" id="301880"/>
    <lineage>
        <taxon>Eukaryota</taxon>
        <taxon>Viridiplantae</taxon>
        <taxon>Streptophyta</taxon>
        <taxon>Embryophyta</taxon>
        <taxon>Tracheophyta</taxon>
        <taxon>Spermatophyta</taxon>
        <taxon>Magnoliopsida</taxon>
        <taxon>eudicotyledons</taxon>
        <taxon>Gunneridae</taxon>
        <taxon>Pentapetalae</taxon>
        <taxon>asterids</taxon>
        <taxon>campanulids</taxon>
        <taxon>Asterales</taxon>
        <taxon>Asteraceae</taxon>
        <taxon>Asteroideae</taxon>
        <taxon>Anthemideae</taxon>
        <taxon>Anthemidinae</taxon>
        <taxon>Tanacetum</taxon>
    </lineage>
</organism>
<protein>
    <submittedName>
        <fullName evidence="1">Uncharacterized protein</fullName>
    </submittedName>
</protein>
<reference evidence="1" key="1">
    <citation type="journal article" date="2022" name="Int. J. Mol. Sci.">
        <title>Draft Genome of Tanacetum Coccineum: Genomic Comparison of Closely Related Tanacetum-Family Plants.</title>
        <authorList>
            <person name="Yamashiro T."/>
            <person name="Shiraishi A."/>
            <person name="Nakayama K."/>
            <person name="Satake H."/>
        </authorList>
    </citation>
    <scope>NUCLEOTIDE SEQUENCE</scope>
</reference>
<sequence>MDPNIENMTMEEYWEYESEKEKEEVKQPSTSQYIIQDTPPYDAYDAQTANPILELLEEFGDELLDITMVDEEADCNPTRDVDELDCLIAKDHQSSLTEIKEISCMEKTNEEFEPFIHIQQLSPLYKVSQS</sequence>
<proteinExistence type="predicted"/>
<gene>
    <name evidence="1" type="ORF">Tco_0625022</name>
</gene>
<evidence type="ECO:0000313" key="2">
    <source>
        <dbReference type="Proteomes" id="UP001151760"/>
    </source>
</evidence>